<dbReference type="InterPro" id="IPR000719">
    <property type="entry name" value="Prot_kinase_dom"/>
</dbReference>
<dbReference type="InterPro" id="IPR008271">
    <property type="entry name" value="Ser/Thr_kinase_AS"/>
</dbReference>
<keyword evidence="7" id="KW-0808">Transferase</keyword>
<protein>
    <recommendedName>
        <fullName evidence="2">non-specific serine/threonine protein kinase</fullName>
        <ecNumber evidence="2">2.7.11.1</ecNumber>
    </recommendedName>
</protein>
<keyword evidence="9" id="KW-0732">Signal</keyword>
<dbReference type="PROSITE" id="PS00108">
    <property type="entry name" value="PROTEIN_KINASE_ST"/>
    <property type="match status" value="1"/>
</dbReference>
<evidence type="ECO:0000256" key="11">
    <source>
        <dbReference type="ARBA" id="ARBA00022741"/>
    </source>
</evidence>
<evidence type="ECO:0000313" key="21">
    <source>
        <dbReference type="EMBL" id="PNX75898.1"/>
    </source>
</evidence>
<evidence type="ECO:0000313" key="22">
    <source>
        <dbReference type="Proteomes" id="UP000236291"/>
    </source>
</evidence>
<organism evidence="21 22">
    <name type="scientific">Trifolium pratense</name>
    <name type="common">Red clover</name>
    <dbReference type="NCBI Taxonomy" id="57577"/>
    <lineage>
        <taxon>Eukaryota</taxon>
        <taxon>Viridiplantae</taxon>
        <taxon>Streptophyta</taxon>
        <taxon>Embryophyta</taxon>
        <taxon>Tracheophyta</taxon>
        <taxon>Spermatophyta</taxon>
        <taxon>Magnoliopsida</taxon>
        <taxon>eudicotyledons</taxon>
        <taxon>Gunneridae</taxon>
        <taxon>Pentapetalae</taxon>
        <taxon>rosids</taxon>
        <taxon>fabids</taxon>
        <taxon>Fabales</taxon>
        <taxon>Fabaceae</taxon>
        <taxon>Papilionoideae</taxon>
        <taxon>50 kb inversion clade</taxon>
        <taxon>NPAAA clade</taxon>
        <taxon>Hologalegina</taxon>
        <taxon>IRL clade</taxon>
        <taxon>Trifolieae</taxon>
        <taxon>Trifolium</taxon>
    </lineage>
</organism>
<dbReference type="PANTHER" id="PTHR48055:SF55">
    <property type="entry name" value="PROTEIN KINASE DOMAIN-CONTAINING PROTEIN"/>
    <property type="match status" value="1"/>
</dbReference>
<evidence type="ECO:0000256" key="1">
    <source>
        <dbReference type="ARBA" id="ARBA00004162"/>
    </source>
</evidence>
<keyword evidence="6" id="KW-0433">Leucine-rich repeat</keyword>
<dbReference type="SUPFAM" id="SSF56112">
    <property type="entry name" value="Protein kinase-like (PK-like)"/>
    <property type="match status" value="1"/>
</dbReference>
<dbReference type="FunFam" id="1.10.510.10:FF:000358">
    <property type="entry name" value="Putative leucine-rich repeat receptor-like serine/threonine-protein kinase"/>
    <property type="match status" value="1"/>
</dbReference>
<feature type="domain" description="Protein kinase" evidence="20">
    <location>
        <begin position="1"/>
        <end position="176"/>
    </location>
</feature>
<evidence type="ECO:0000256" key="16">
    <source>
        <dbReference type="ARBA" id="ARBA00023170"/>
    </source>
</evidence>
<name>A0A2K3LBI3_TRIPR</name>
<evidence type="ECO:0000256" key="15">
    <source>
        <dbReference type="ARBA" id="ARBA00023136"/>
    </source>
</evidence>
<comment type="catalytic activity">
    <reaction evidence="18">
        <text>L-threonyl-[protein] + ATP = O-phospho-L-threonyl-[protein] + ADP + H(+)</text>
        <dbReference type="Rhea" id="RHEA:46608"/>
        <dbReference type="Rhea" id="RHEA-COMP:11060"/>
        <dbReference type="Rhea" id="RHEA-COMP:11605"/>
        <dbReference type="ChEBI" id="CHEBI:15378"/>
        <dbReference type="ChEBI" id="CHEBI:30013"/>
        <dbReference type="ChEBI" id="CHEBI:30616"/>
        <dbReference type="ChEBI" id="CHEBI:61977"/>
        <dbReference type="ChEBI" id="CHEBI:456216"/>
        <dbReference type="EC" id="2.7.11.1"/>
    </reaction>
</comment>
<dbReference type="SMART" id="SM00220">
    <property type="entry name" value="S_TKc"/>
    <property type="match status" value="1"/>
</dbReference>
<keyword evidence="14" id="KW-1133">Transmembrane helix</keyword>
<keyword evidence="17" id="KW-0325">Glycoprotein</keyword>
<dbReference type="PANTHER" id="PTHR48055">
    <property type="entry name" value="LEUCINE-RICH REPEAT RECEPTOR PROTEIN KINASE EMS1"/>
    <property type="match status" value="1"/>
</dbReference>
<keyword evidence="4" id="KW-0723">Serine/threonine-protein kinase</keyword>
<dbReference type="GO" id="GO:0004674">
    <property type="term" value="F:protein serine/threonine kinase activity"/>
    <property type="evidence" value="ECO:0007669"/>
    <property type="project" value="UniProtKB-KW"/>
</dbReference>
<keyword evidence="8" id="KW-0812">Transmembrane</keyword>
<accession>A0A2K3LBI3</accession>
<dbReference type="Gene3D" id="1.10.510.10">
    <property type="entry name" value="Transferase(Phosphotransferase) domain 1"/>
    <property type="match status" value="1"/>
</dbReference>
<evidence type="ECO:0000256" key="4">
    <source>
        <dbReference type="ARBA" id="ARBA00022527"/>
    </source>
</evidence>
<evidence type="ECO:0000256" key="19">
    <source>
        <dbReference type="ARBA" id="ARBA00048679"/>
    </source>
</evidence>
<dbReference type="InterPro" id="IPR051564">
    <property type="entry name" value="LRR_receptor-like_kinase"/>
</dbReference>
<sequence length="186" mass="20494">CEKPIVHCDLKPSNVLLDDDMVAHVSDFGLARLVSTIDGNSNNQTSSMGIKGTIGYTPPEYGMDSQLSTEGDMYSFGILLLEMLTGRRPTDKMFKDGHNLHNYVKIAFPNSILEVVDVTLLSMEKDHLAVTTKVASDLHPTVERCLSSLFKIGLSCSVESPRERINIKEVITELNIISNALADPRD</sequence>
<evidence type="ECO:0000256" key="8">
    <source>
        <dbReference type="ARBA" id="ARBA00022692"/>
    </source>
</evidence>
<reference evidence="21 22" key="2">
    <citation type="journal article" date="2017" name="Front. Plant Sci.">
        <title>Gene Classification and Mining of Molecular Markers Useful in Red Clover (Trifolium pratense) Breeding.</title>
        <authorList>
            <person name="Istvanek J."/>
            <person name="Dluhosova J."/>
            <person name="Dluhos P."/>
            <person name="Patkova L."/>
            <person name="Nedelnik J."/>
            <person name="Repkova J."/>
        </authorList>
    </citation>
    <scope>NUCLEOTIDE SEQUENCE [LARGE SCALE GENOMIC DNA]</scope>
    <source>
        <strain evidence="22">cv. Tatra</strain>
        <tissue evidence="21">Young leaves</tissue>
    </source>
</reference>
<evidence type="ECO:0000256" key="13">
    <source>
        <dbReference type="ARBA" id="ARBA00022840"/>
    </source>
</evidence>
<keyword evidence="16 21" id="KW-0675">Receptor</keyword>
<evidence type="ECO:0000256" key="18">
    <source>
        <dbReference type="ARBA" id="ARBA00047899"/>
    </source>
</evidence>
<dbReference type="EC" id="2.7.11.1" evidence="2"/>
<keyword evidence="12 21" id="KW-0418">Kinase</keyword>
<comment type="catalytic activity">
    <reaction evidence="19">
        <text>L-seryl-[protein] + ATP = O-phospho-L-seryl-[protein] + ADP + H(+)</text>
        <dbReference type="Rhea" id="RHEA:17989"/>
        <dbReference type="Rhea" id="RHEA-COMP:9863"/>
        <dbReference type="Rhea" id="RHEA-COMP:11604"/>
        <dbReference type="ChEBI" id="CHEBI:15378"/>
        <dbReference type="ChEBI" id="CHEBI:29999"/>
        <dbReference type="ChEBI" id="CHEBI:30616"/>
        <dbReference type="ChEBI" id="CHEBI:83421"/>
        <dbReference type="ChEBI" id="CHEBI:456216"/>
        <dbReference type="EC" id="2.7.11.1"/>
    </reaction>
</comment>
<keyword evidence="5" id="KW-0597">Phosphoprotein</keyword>
<dbReference type="GO" id="GO:0005524">
    <property type="term" value="F:ATP binding"/>
    <property type="evidence" value="ECO:0007669"/>
    <property type="project" value="UniProtKB-KW"/>
</dbReference>
<proteinExistence type="predicted"/>
<keyword evidence="15" id="KW-0472">Membrane</keyword>
<comment type="caution">
    <text evidence="21">The sequence shown here is derived from an EMBL/GenBank/DDBJ whole genome shotgun (WGS) entry which is preliminary data.</text>
</comment>
<comment type="subcellular location">
    <subcellularLocation>
        <location evidence="1">Cell membrane</location>
        <topology evidence="1">Single-pass membrane protein</topology>
    </subcellularLocation>
</comment>
<evidence type="ECO:0000256" key="17">
    <source>
        <dbReference type="ARBA" id="ARBA00023180"/>
    </source>
</evidence>
<evidence type="ECO:0000256" key="2">
    <source>
        <dbReference type="ARBA" id="ARBA00012513"/>
    </source>
</evidence>
<reference evidence="21 22" key="1">
    <citation type="journal article" date="2014" name="Am. J. Bot.">
        <title>Genome assembly and annotation for red clover (Trifolium pratense; Fabaceae).</title>
        <authorList>
            <person name="Istvanek J."/>
            <person name="Jaros M."/>
            <person name="Krenek A."/>
            <person name="Repkova J."/>
        </authorList>
    </citation>
    <scope>NUCLEOTIDE SEQUENCE [LARGE SCALE GENOMIC DNA]</scope>
    <source>
        <strain evidence="22">cv. Tatra</strain>
        <tissue evidence="21">Young leaves</tissue>
    </source>
</reference>
<evidence type="ECO:0000256" key="5">
    <source>
        <dbReference type="ARBA" id="ARBA00022553"/>
    </source>
</evidence>
<evidence type="ECO:0000259" key="20">
    <source>
        <dbReference type="PROSITE" id="PS50011"/>
    </source>
</evidence>
<dbReference type="Proteomes" id="UP000236291">
    <property type="component" value="Unassembled WGS sequence"/>
</dbReference>
<evidence type="ECO:0000256" key="6">
    <source>
        <dbReference type="ARBA" id="ARBA00022614"/>
    </source>
</evidence>
<dbReference type="EMBL" id="ASHM01029794">
    <property type="protein sequence ID" value="PNX75898.1"/>
    <property type="molecule type" value="Genomic_DNA"/>
</dbReference>
<gene>
    <name evidence="21" type="ORF">L195_g031842</name>
</gene>
<keyword evidence="10" id="KW-0677">Repeat</keyword>
<evidence type="ECO:0000256" key="7">
    <source>
        <dbReference type="ARBA" id="ARBA00022679"/>
    </source>
</evidence>
<evidence type="ECO:0000256" key="10">
    <source>
        <dbReference type="ARBA" id="ARBA00022737"/>
    </source>
</evidence>
<dbReference type="InterPro" id="IPR011009">
    <property type="entry name" value="Kinase-like_dom_sf"/>
</dbReference>
<keyword evidence="13" id="KW-0067">ATP-binding</keyword>
<dbReference type="GO" id="GO:0005886">
    <property type="term" value="C:plasma membrane"/>
    <property type="evidence" value="ECO:0007669"/>
    <property type="project" value="UniProtKB-SubCell"/>
</dbReference>
<evidence type="ECO:0000256" key="14">
    <source>
        <dbReference type="ARBA" id="ARBA00022989"/>
    </source>
</evidence>
<feature type="non-terminal residue" evidence="21">
    <location>
        <position position="1"/>
    </location>
</feature>
<evidence type="ECO:0000256" key="9">
    <source>
        <dbReference type="ARBA" id="ARBA00022729"/>
    </source>
</evidence>
<keyword evidence="11" id="KW-0547">Nucleotide-binding</keyword>
<keyword evidence="3" id="KW-1003">Cell membrane</keyword>
<evidence type="ECO:0000256" key="3">
    <source>
        <dbReference type="ARBA" id="ARBA00022475"/>
    </source>
</evidence>
<dbReference type="Pfam" id="PF00069">
    <property type="entry name" value="Pkinase"/>
    <property type="match status" value="1"/>
</dbReference>
<dbReference type="PROSITE" id="PS50011">
    <property type="entry name" value="PROTEIN_KINASE_DOM"/>
    <property type="match status" value="1"/>
</dbReference>
<evidence type="ECO:0000256" key="12">
    <source>
        <dbReference type="ARBA" id="ARBA00022777"/>
    </source>
</evidence>
<dbReference type="AlphaFoldDB" id="A0A2K3LBI3"/>